<name>A0AC61RWX9_9FIRM</name>
<sequence length="276" mass="31312">MQKEIRTVCYDDDCHLEAYRFEGIVQPFPNHFHNYYVIGFIEAGTRCLSCKNKEYTVGQGNILLFNPNDSHSCVQCDGGTLDYRGLNISKETMLSLAEEITGQSVLPGFSENVIKNDELNLYLHSLHQMIMDGGEEFEKEEMLLLLISLLVEQYGQPFEKCIPECSEEIGNSCTFMEEHFTEHITLDDLCKCSGLSKSTLLRAFTKSKGVTPYRYLQTVRIGKAKELLEQGMTSVDAAIQTGFSDQSHFSNFFHMFIGLSPAAYRRIFKEGGRNRG</sequence>
<accession>A0AC61RWX9</accession>
<comment type="caution">
    <text evidence="1">The sequence shown here is derived from an EMBL/GenBank/DDBJ whole genome shotgun (WGS) entry which is preliminary data.</text>
</comment>
<protein>
    <submittedName>
        <fullName evidence="1">AraC family transcriptional regulator</fullName>
    </submittedName>
</protein>
<keyword evidence="2" id="KW-1185">Reference proteome</keyword>
<evidence type="ECO:0000313" key="2">
    <source>
        <dbReference type="Proteomes" id="UP000304953"/>
    </source>
</evidence>
<reference evidence="1" key="1">
    <citation type="submission" date="2019-04" db="EMBL/GenBank/DDBJ databases">
        <title>Microbes associate with the intestines of laboratory mice.</title>
        <authorList>
            <person name="Navarre W."/>
            <person name="Wong E."/>
            <person name="Huang K."/>
            <person name="Tropini C."/>
            <person name="Ng K."/>
            <person name="Yu B."/>
        </authorList>
    </citation>
    <scope>NUCLEOTIDE SEQUENCE</scope>
    <source>
        <strain evidence="1">NM01_1-7b</strain>
    </source>
</reference>
<gene>
    <name evidence="1" type="ORF">E5329_11740</name>
</gene>
<dbReference type="EMBL" id="SRYA01000020">
    <property type="protein sequence ID" value="TGY96127.1"/>
    <property type="molecule type" value="Genomic_DNA"/>
</dbReference>
<organism evidence="1 2">
    <name type="scientific">Petralouisia muris</name>
    <dbReference type="NCBI Taxonomy" id="3032872"/>
    <lineage>
        <taxon>Bacteria</taxon>
        <taxon>Bacillati</taxon>
        <taxon>Bacillota</taxon>
        <taxon>Clostridia</taxon>
        <taxon>Lachnospirales</taxon>
        <taxon>Lachnospiraceae</taxon>
        <taxon>Petralouisia</taxon>
    </lineage>
</organism>
<evidence type="ECO:0000313" key="1">
    <source>
        <dbReference type="EMBL" id="TGY96127.1"/>
    </source>
</evidence>
<dbReference type="Proteomes" id="UP000304953">
    <property type="component" value="Unassembled WGS sequence"/>
</dbReference>
<proteinExistence type="predicted"/>